<sequence>RQKQKERFWGKVSLGQSTSFGSELAYGSAFVLGKYSEDLSKKAIGGGSNFRFVYGNEQIRQLEVVLSRGKEANAILVGEDGSGKMDVVLDFARDIMNGYINPALQHKRVMSFNTKSFIANMRSKQELETALIRLMNDAVKAGNVILVIEDLPGFIRSGLALDSDVMSLIDPYLAGTTIQVIATADNARYHQFIEPNNAIMQRFEKVVLTEPAEESLIRILEEVAENTERRNPIYFTYPAVTEIIRSAQNYFTDGVMPDKAIDLLVELTPSMLSRGGHLVKKLDVLQFVREKTNIPVGNITEDERERLQNLEGLMHDLVIGQEQALDVIANAMRRARAGVRSMNRPIGTFLFLGPTGVGKTETAKALATVFFGNENAMSRLDMSEYQGDDGLNRMIGGMDGTPGVLPVMLKEQPYGVVLLDEFEKTNPKVLDLFLQILDEGIFHDAQGRQVNGRNTIFIATSNAGAGEIREAMKAGVELETVKKEIIDKIIAGGKIKPELFNRFDGIILFHHLRQEDYEQIAVLMLKKLQKRLREKSINLIINDAVKDAVLFHGVDPDFGARPMTRAIQEVVEQKVAEKIIGGKLTQGASLEFTYDDFPELKTLQSVSVSPLDEALSQIPSEPVVGSPQPPTP</sequence>
<dbReference type="Gene3D" id="3.40.50.300">
    <property type="entry name" value="P-loop containing nucleotide triphosphate hydrolases"/>
    <property type="match status" value="2"/>
</dbReference>
<protein>
    <recommendedName>
        <fullName evidence="8">ATP-dependent Clp protease ATP-binding subunit</fullName>
    </recommendedName>
</protein>
<evidence type="ECO:0000256" key="3">
    <source>
        <dbReference type="ARBA" id="ARBA00023186"/>
    </source>
</evidence>
<dbReference type="SMART" id="SM01086">
    <property type="entry name" value="ClpB_D2-small"/>
    <property type="match status" value="1"/>
</dbReference>
<dbReference type="InterPro" id="IPR027417">
    <property type="entry name" value="P-loop_NTPase"/>
</dbReference>
<keyword evidence="3" id="KW-0143">Chaperone</keyword>
<dbReference type="Proteomes" id="UP000178106">
    <property type="component" value="Unassembled WGS sequence"/>
</dbReference>
<evidence type="ECO:0000313" key="7">
    <source>
        <dbReference type="Proteomes" id="UP000178106"/>
    </source>
</evidence>
<dbReference type="GO" id="GO:0005737">
    <property type="term" value="C:cytoplasm"/>
    <property type="evidence" value="ECO:0007669"/>
    <property type="project" value="TreeGrafter"/>
</dbReference>
<dbReference type="GO" id="GO:0005524">
    <property type="term" value="F:ATP binding"/>
    <property type="evidence" value="ECO:0007669"/>
    <property type="project" value="UniProtKB-KW"/>
</dbReference>
<gene>
    <name evidence="6" type="ORF">A2494_01100</name>
</gene>
<proteinExistence type="predicted"/>
<reference evidence="6 7" key="1">
    <citation type="journal article" date="2016" name="Nat. Commun.">
        <title>Thousands of microbial genomes shed light on interconnected biogeochemical processes in an aquifer system.</title>
        <authorList>
            <person name="Anantharaman K."/>
            <person name="Brown C.T."/>
            <person name="Hug L.A."/>
            <person name="Sharon I."/>
            <person name="Castelle C.J."/>
            <person name="Probst A.J."/>
            <person name="Thomas B.C."/>
            <person name="Singh A."/>
            <person name="Wilkins M.J."/>
            <person name="Karaoz U."/>
            <person name="Brodie E.L."/>
            <person name="Williams K.H."/>
            <person name="Hubbard S.S."/>
            <person name="Banfield J.F."/>
        </authorList>
    </citation>
    <scope>NUCLEOTIDE SEQUENCE [LARGE SCALE GENOMIC DNA]</scope>
</reference>
<name>A0A1G2E0W7_9BACT</name>
<dbReference type="PRINTS" id="PR00300">
    <property type="entry name" value="CLPPROTEASEA"/>
</dbReference>
<evidence type="ECO:0000256" key="2">
    <source>
        <dbReference type="ARBA" id="ARBA00022840"/>
    </source>
</evidence>
<evidence type="ECO:0008006" key="8">
    <source>
        <dbReference type="Google" id="ProtNLM"/>
    </source>
</evidence>
<dbReference type="Pfam" id="PF10431">
    <property type="entry name" value="ClpB_D2-small"/>
    <property type="match status" value="1"/>
</dbReference>
<dbReference type="PANTHER" id="PTHR11638">
    <property type="entry name" value="ATP-DEPENDENT CLP PROTEASE"/>
    <property type="match status" value="1"/>
</dbReference>
<dbReference type="InterPro" id="IPR003593">
    <property type="entry name" value="AAA+_ATPase"/>
</dbReference>
<feature type="domain" description="AAA+ ATPase" evidence="4">
    <location>
        <begin position="70"/>
        <end position="213"/>
    </location>
</feature>
<dbReference type="SUPFAM" id="SSF52540">
    <property type="entry name" value="P-loop containing nucleoside triphosphate hydrolases"/>
    <property type="match status" value="2"/>
</dbReference>
<dbReference type="AlphaFoldDB" id="A0A1G2E0W7"/>
<dbReference type="Pfam" id="PF17871">
    <property type="entry name" value="AAA_lid_9"/>
    <property type="match status" value="1"/>
</dbReference>
<dbReference type="InterPro" id="IPR050130">
    <property type="entry name" value="ClpA_ClpB"/>
</dbReference>
<evidence type="ECO:0000259" key="5">
    <source>
        <dbReference type="SMART" id="SM01086"/>
    </source>
</evidence>
<keyword evidence="2" id="KW-0067">ATP-binding</keyword>
<organism evidence="6 7">
    <name type="scientific">Candidatus Lloydbacteria bacterium RIFOXYC12_FULL_46_25</name>
    <dbReference type="NCBI Taxonomy" id="1798670"/>
    <lineage>
        <taxon>Bacteria</taxon>
        <taxon>Candidatus Lloydiibacteriota</taxon>
    </lineage>
</organism>
<dbReference type="CDD" id="cd19499">
    <property type="entry name" value="RecA-like_ClpB_Hsp104-like"/>
    <property type="match status" value="1"/>
</dbReference>
<dbReference type="GO" id="GO:0034605">
    <property type="term" value="P:cellular response to heat"/>
    <property type="evidence" value="ECO:0007669"/>
    <property type="project" value="TreeGrafter"/>
</dbReference>
<dbReference type="Gene3D" id="1.10.8.60">
    <property type="match status" value="2"/>
</dbReference>
<keyword evidence="1" id="KW-0547">Nucleotide-binding</keyword>
<dbReference type="EMBL" id="MHLU01000050">
    <property type="protein sequence ID" value="OGZ19506.1"/>
    <property type="molecule type" value="Genomic_DNA"/>
</dbReference>
<comment type="caution">
    <text evidence="6">The sequence shown here is derived from an EMBL/GenBank/DDBJ whole genome shotgun (WGS) entry which is preliminary data.</text>
</comment>
<dbReference type="InterPro" id="IPR041546">
    <property type="entry name" value="ClpA/ClpB_AAA_lid"/>
</dbReference>
<feature type="domain" description="Clp ATPase C-terminal" evidence="5">
    <location>
        <begin position="512"/>
        <end position="597"/>
    </location>
</feature>
<feature type="non-terminal residue" evidence="6">
    <location>
        <position position="1"/>
    </location>
</feature>
<feature type="domain" description="AAA+ ATPase" evidence="4">
    <location>
        <begin position="345"/>
        <end position="484"/>
    </location>
</feature>
<dbReference type="InterPro" id="IPR001270">
    <property type="entry name" value="ClpA/B"/>
</dbReference>
<evidence type="ECO:0000256" key="1">
    <source>
        <dbReference type="ARBA" id="ARBA00022741"/>
    </source>
</evidence>
<dbReference type="PANTHER" id="PTHR11638:SF175">
    <property type="entry name" value="ATP-DEPENDENT CLP PROTEASE, ATP-BINDING SUBUNIT CLPC"/>
    <property type="match status" value="1"/>
</dbReference>
<dbReference type="SMART" id="SM00382">
    <property type="entry name" value="AAA"/>
    <property type="match status" value="2"/>
</dbReference>
<evidence type="ECO:0000313" key="6">
    <source>
        <dbReference type="EMBL" id="OGZ19506.1"/>
    </source>
</evidence>
<dbReference type="InterPro" id="IPR003959">
    <property type="entry name" value="ATPase_AAA_core"/>
</dbReference>
<dbReference type="Pfam" id="PF07724">
    <property type="entry name" value="AAA_2"/>
    <property type="match status" value="1"/>
</dbReference>
<dbReference type="GO" id="GO:0016887">
    <property type="term" value="F:ATP hydrolysis activity"/>
    <property type="evidence" value="ECO:0007669"/>
    <property type="project" value="InterPro"/>
</dbReference>
<dbReference type="InterPro" id="IPR019489">
    <property type="entry name" value="Clp_ATPase_C"/>
</dbReference>
<evidence type="ECO:0000259" key="4">
    <source>
        <dbReference type="SMART" id="SM00382"/>
    </source>
</evidence>
<accession>A0A1G2E0W7</accession>